<organism evidence="1 2">
    <name type="scientific">Gigaspora margarita</name>
    <dbReference type="NCBI Taxonomy" id="4874"/>
    <lineage>
        <taxon>Eukaryota</taxon>
        <taxon>Fungi</taxon>
        <taxon>Fungi incertae sedis</taxon>
        <taxon>Mucoromycota</taxon>
        <taxon>Glomeromycotina</taxon>
        <taxon>Glomeromycetes</taxon>
        <taxon>Diversisporales</taxon>
        <taxon>Gigasporaceae</taxon>
        <taxon>Gigaspora</taxon>
    </lineage>
</organism>
<feature type="non-terminal residue" evidence="1">
    <location>
        <position position="1"/>
    </location>
</feature>
<gene>
    <name evidence="1" type="ORF">GMARGA_LOCUS34409</name>
</gene>
<accession>A0ABN7WRZ2</accession>
<protein>
    <submittedName>
        <fullName evidence="1">34897_t:CDS:1</fullName>
    </submittedName>
</protein>
<sequence length="41" mass="4967">RFKLDYKYRYNADAPVTENPYLKMNGTWKDNSKRCLLNEIP</sequence>
<evidence type="ECO:0000313" key="2">
    <source>
        <dbReference type="Proteomes" id="UP000789901"/>
    </source>
</evidence>
<comment type="caution">
    <text evidence="1">The sequence shown here is derived from an EMBL/GenBank/DDBJ whole genome shotgun (WGS) entry which is preliminary data.</text>
</comment>
<keyword evidence="2" id="KW-1185">Reference proteome</keyword>
<dbReference type="EMBL" id="CAJVQB010060236">
    <property type="protein sequence ID" value="CAG8839350.1"/>
    <property type="molecule type" value="Genomic_DNA"/>
</dbReference>
<evidence type="ECO:0000313" key="1">
    <source>
        <dbReference type="EMBL" id="CAG8839350.1"/>
    </source>
</evidence>
<name>A0ABN7WRZ2_GIGMA</name>
<dbReference type="Proteomes" id="UP000789901">
    <property type="component" value="Unassembled WGS sequence"/>
</dbReference>
<proteinExistence type="predicted"/>
<reference evidence="1 2" key="1">
    <citation type="submission" date="2021-06" db="EMBL/GenBank/DDBJ databases">
        <authorList>
            <person name="Kallberg Y."/>
            <person name="Tangrot J."/>
            <person name="Rosling A."/>
        </authorList>
    </citation>
    <scope>NUCLEOTIDE SEQUENCE [LARGE SCALE GENOMIC DNA]</scope>
    <source>
        <strain evidence="1 2">120-4 pot B 10/14</strain>
    </source>
</reference>